<dbReference type="Gene3D" id="2.40.50.100">
    <property type="match status" value="1"/>
</dbReference>
<comment type="subcellular location">
    <subcellularLocation>
        <location evidence="1">Cell envelope</location>
    </subcellularLocation>
</comment>
<comment type="caution">
    <text evidence="5">The sequence shown here is derived from an EMBL/GenBank/DDBJ whole genome shotgun (WGS) entry which is preliminary data.</text>
</comment>
<dbReference type="InterPro" id="IPR050465">
    <property type="entry name" value="UPF0194_transport"/>
</dbReference>
<accession>A0A4R0PIC1</accession>
<gene>
    <name evidence="5" type="ORF">E0D97_01390</name>
</gene>
<name>A0A4R0PIC1_9HYPH</name>
<evidence type="ECO:0000256" key="1">
    <source>
        <dbReference type="ARBA" id="ARBA00004196"/>
    </source>
</evidence>
<evidence type="ECO:0000259" key="4">
    <source>
        <dbReference type="Pfam" id="PF25989"/>
    </source>
</evidence>
<dbReference type="PANTHER" id="PTHR32347:SF29">
    <property type="entry name" value="UPF0194 MEMBRANE PROTEIN YBHG"/>
    <property type="match status" value="1"/>
</dbReference>
<organism evidence="5 6">
    <name type="scientific">Oricola cellulosilytica</name>
    <dbReference type="NCBI Taxonomy" id="1429082"/>
    <lineage>
        <taxon>Bacteria</taxon>
        <taxon>Pseudomonadati</taxon>
        <taxon>Pseudomonadota</taxon>
        <taxon>Alphaproteobacteria</taxon>
        <taxon>Hyphomicrobiales</taxon>
        <taxon>Ahrensiaceae</taxon>
        <taxon>Oricola</taxon>
    </lineage>
</organism>
<protein>
    <submittedName>
        <fullName evidence="5">HlyD family efflux transporter periplasmic adaptor subunit</fullName>
    </submittedName>
</protein>
<dbReference type="Pfam" id="PF25989">
    <property type="entry name" value="YknX_C"/>
    <property type="match status" value="1"/>
</dbReference>
<dbReference type="Gene3D" id="2.40.420.20">
    <property type="match status" value="1"/>
</dbReference>
<dbReference type="Gene3D" id="1.10.287.470">
    <property type="entry name" value="Helix hairpin bin"/>
    <property type="match status" value="1"/>
</dbReference>
<evidence type="ECO:0000313" key="5">
    <source>
        <dbReference type="EMBL" id="TCD16718.1"/>
    </source>
</evidence>
<sequence>MRRRQIIWVIAIALVLAAVFGFVRPRSVLVDLGGVQTGSMSETVEEEARTRVRNIYTVSAPFAGKVVRTLRKVGDEVVKGETVVAAIKPTMPAFVDERSRAQLRAALTAADAAMQLAAHEISRLEVERDLAERELARTEALAGRKVVSGEALDKAEAGVRAAVHAIEAATAQLEMRRNERSAIEAQLRDPGAAFASEHNGREMRLKAPISGEVLRILQKSETVVPAGTPLIDVADTEDLEIVADLLSADAVRVNVGAPVEITGWGGPALEGRVTHVEPTGFPEVSALGIEELRVNVIIEITEPPEAWARLGHDYRVTATITLWQADDVLMIPVAALFRTNEAWTAFTVKDGRAGLEEVTVGRMNDEVAEILAGLTAGDRVILYPSDRIRDGRRVAEREAD</sequence>
<feature type="coiled-coil region" evidence="3">
    <location>
        <begin position="114"/>
        <end position="141"/>
    </location>
</feature>
<evidence type="ECO:0000256" key="2">
    <source>
        <dbReference type="ARBA" id="ARBA00023054"/>
    </source>
</evidence>
<dbReference type="AlphaFoldDB" id="A0A4R0PIC1"/>
<dbReference type="Proteomes" id="UP000291301">
    <property type="component" value="Unassembled WGS sequence"/>
</dbReference>
<dbReference type="OrthoDB" id="9791520at2"/>
<dbReference type="GO" id="GO:0030313">
    <property type="term" value="C:cell envelope"/>
    <property type="evidence" value="ECO:0007669"/>
    <property type="project" value="UniProtKB-SubCell"/>
</dbReference>
<proteinExistence type="predicted"/>
<keyword evidence="6" id="KW-1185">Reference proteome</keyword>
<dbReference type="InterPro" id="IPR058637">
    <property type="entry name" value="YknX-like_C"/>
</dbReference>
<evidence type="ECO:0000313" key="6">
    <source>
        <dbReference type="Proteomes" id="UP000291301"/>
    </source>
</evidence>
<reference evidence="5 6" key="1">
    <citation type="journal article" date="2015" name="Antonie Van Leeuwenhoek">
        <title>Oricola cellulosilytica gen. nov., sp. nov., a cellulose-degrading bacterium of the family Phyllobacteriaceae isolated from surface seashore water, and emended descriptions of Mesorhizobium loti and Phyllobacterium myrsinacearum.</title>
        <authorList>
            <person name="Hameed A."/>
            <person name="Shahina M."/>
            <person name="Lai W.A."/>
            <person name="Lin S.Y."/>
            <person name="Young L.S."/>
            <person name="Liu Y.C."/>
            <person name="Hsu Y.H."/>
            <person name="Young C.C."/>
        </authorList>
    </citation>
    <scope>NUCLEOTIDE SEQUENCE [LARGE SCALE GENOMIC DNA]</scope>
    <source>
        <strain evidence="5 6">KCTC 52183</strain>
    </source>
</reference>
<dbReference type="EMBL" id="SJST01000001">
    <property type="protein sequence ID" value="TCD16718.1"/>
    <property type="molecule type" value="Genomic_DNA"/>
</dbReference>
<feature type="domain" description="YknX-like C-terminal permuted SH3-like" evidence="4">
    <location>
        <begin position="328"/>
        <end position="395"/>
    </location>
</feature>
<evidence type="ECO:0000256" key="3">
    <source>
        <dbReference type="SAM" id="Coils"/>
    </source>
</evidence>
<dbReference type="PANTHER" id="PTHR32347">
    <property type="entry name" value="EFFLUX SYSTEM COMPONENT YKNX-RELATED"/>
    <property type="match status" value="1"/>
</dbReference>
<keyword evidence="2 3" id="KW-0175">Coiled coil</keyword>